<name>A0A382I4K5_9ZZZZ</name>
<dbReference type="EMBL" id="UINC01064714">
    <property type="protein sequence ID" value="SVB93641.1"/>
    <property type="molecule type" value="Genomic_DNA"/>
</dbReference>
<feature type="non-terminal residue" evidence="3">
    <location>
        <position position="1"/>
    </location>
</feature>
<dbReference type="InterPro" id="IPR028994">
    <property type="entry name" value="Integrin_alpha_N"/>
</dbReference>
<dbReference type="Pfam" id="PF13517">
    <property type="entry name" value="FG-GAP_3"/>
    <property type="match status" value="1"/>
</dbReference>
<dbReference type="AlphaFoldDB" id="A0A382I4K5"/>
<keyword evidence="1" id="KW-0732">Signal</keyword>
<dbReference type="InterPro" id="IPR013517">
    <property type="entry name" value="FG-GAP"/>
</dbReference>
<evidence type="ECO:0000256" key="2">
    <source>
        <dbReference type="SAM" id="Phobius"/>
    </source>
</evidence>
<dbReference type="Gene3D" id="2.130.10.130">
    <property type="entry name" value="Integrin alpha, N-terminal"/>
    <property type="match status" value="1"/>
</dbReference>
<feature type="transmembrane region" description="Helical" evidence="2">
    <location>
        <begin position="21"/>
        <end position="44"/>
    </location>
</feature>
<keyword evidence="2" id="KW-1133">Transmembrane helix</keyword>
<gene>
    <name evidence="3" type="ORF">METZ01_LOCUS246495</name>
</gene>
<feature type="non-terminal residue" evidence="3">
    <location>
        <position position="382"/>
    </location>
</feature>
<evidence type="ECO:0000313" key="3">
    <source>
        <dbReference type="EMBL" id="SVB93641.1"/>
    </source>
</evidence>
<proteinExistence type="predicted"/>
<evidence type="ECO:0008006" key="4">
    <source>
        <dbReference type="Google" id="ProtNLM"/>
    </source>
</evidence>
<reference evidence="3" key="1">
    <citation type="submission" date="2018-05" db="EMBL/GenBank/DDBJ databases">
        <authorList>
            <person name="Lanie J.A."/>
            <person name="Ng W.-L."/>
            <person name="Kazmierczak K.M."/>
            <person name="Andrzejewski T.M."/>
            <person name="Davidsen T.M."/>
            <person name="Wayne K.J."/>
            <person name="Tettelin H."/>
            <person name="Glass J.I."/>
            <person name="Rusch D."/>
            <person name="Podicherti R."/>
            <person name="Tsui H.-C.T."/>
            <person name="Winkler M.E."/>
        </authorList>
    </citation>
    <scope>NUCLEOTIDE SEQUENCE</scope>
</reference>
<protein>
    <recommendedName>
        <fullName evidence="4">VCBS repeat-containing protein</fullName>
    </recommendedName>
</protein>
<organism evidence="3">
    <name type="scientific">marine metagenome</name>
    <dbReference type="NCBI Taxonomy" id="408172"/>
    <lineage>
        <taxon>unclassified sequences</taxon>
        <taxon>metagenomes</taxon>
        <taxon>ecological metagenomes</taxon>
    </lineage>
</organism>
<dbReference type="SUPFAM" id="SSF69318">
    <property type="entry name" value="Integrin alpha N-terminal domain"/>
    <property type="match status" value="1"/>
</dbReference>
<keyword evidence="2" id="KW-0472">Membrane</keyword>
<accession>A0A382I4K5</accession>
<sequence>VVVEKGKLQPQFCFNRSKTKYILNTNSNVVKVFLLIGSVMLLLVRCEDPLDSVVTKKDSNDLFELTLEASNDLVNSQHSLNIYAKIERLKHGIADVSNKVLGVWDMIYDYPDTLDPKVLEVNYTFNSDNTVTRVETHRFADIFSKIVGKWNISSVGIDTIDSELLQIEYEFDDDTTVTVEKTYKFDVSKLGSRMLGEWTVTSSTDLSVDLSNFTFKYTFENDSSVTFVQTETSSGATDFGKASAPTFVDIDKDADADLFVGSLDGTIKYFENSGSSMSPSFTAKTGTSNPLNGVVVSGWAAPGFVDIDGDGDMDVFIGQDDGTISYYKNGGSSTSASFSEVSGNDNPLDSVDVGYNSVPSFVDIDGDGDMDAFLGAFDGVVN</sequence>
<keyword evidence="2" id="KW-0812">Transmembrane</keyword>
<evidence type="ECO:0000256" key="1">
    <source>
        <dbReference type="ARBA" id="ARBA00022729"/>
    </source>
</evidence>